<dbReference type="Pfam" id="PF02613">
    <property type="entry name" value="Nitrate_red_del"/>
    <property type="match status" value="1"/>
</dbReference>
<organism evidence="3 4">
    <name type="scientific">Halosegnis marinus</name>
    <dbReference type="NCBI Taxonomy" id="3034023"/>
    <lineage>
        <taxon>Archaea</taxon>
        <taxon>Methanobacteriati</taxon>
        <taxon>Methanobacteriota</taxon>
        <taxon>Stenosarchaea group</taxon>
        <taxon>Halobacteria</taxon>
        <taxon>Halobacteriales</taxon>
        <taxon>Natronomonadaceae</taxon>
        <taxon>Halosegnis</taxon>
    </lineage>
</organism>
<dbReference type="PANTHER" id="PTHR34227">
    <property type="entry name" value="CHAPERONE PROTEIN YCDY"/>
    <property type="match status" value="1"/>
</dbReference>
<dbReference type="Proteomes" id="UP001596398">
    <property type="component" value="Unassembled WGS sequence"/>
</dbReference>
<gene>
    <name evidence="3" type="ORF">ACFQJ4_00075</name>
</gene>
<dbReference type="PANTHER" id="PTHR34227:SF1">
    <property type="entry name" value="DIMETHYL SULFOXIDE REDUCTASE CHAPERONE-RELATED"/>
    <property type="match status" value="1"/>
</dbReference>
<feature type="compositionally biased region" description="Basic residues" evidence="2">
    <location>
        <begin position="214"/>
        <end position="238"/>
    </location>
</feature>
<comment type="caution">
    <text evidence="3">The sequence shown here is derived from an EMBL/GenBank/DDBJ whole genome shotgun (WGS) entry which is preliminary data.</text>
</comment>
<evidence type="ECO:0000313" key="3">
    <source>
        <dbReference type="EMBL" id="MFC7233708.1"/>
    </source>
</evidence>
<proteinExistence type="predicted"/>
<dbReference type="GeneID" id="79265360"/>
<dbReference type="RefSeq" id="WP_276234733.1">
    <property type="nucleotide sequence ID" value="NZ_CP119802.1"/>
</dbReference>
<dbReference type="AlphaFoldDB" id="A0ABD5ZK07"/>
<evidence type="ECO:0000256" key="2">
    <source>
        <dbReference type="SAM" id="MobiDB-lite"/>
    </source>
</evidence>
<evidence type="ECO:0000313" key="4">
    <source>
        <dbReference type="Proteomes" id="UP001596398"/>
    </source>
</evidence>
<dbReference type="Gene3D" id="1.10.3480.10">
    <property type="entry name" value="TorD-like"/>
    <property type="match status" value="1"/>
</dbReference>
<accession>A0ABD5ZK07</accession>
<evidence type="ECO:0000256" key="1">
    <source>
        <dbReference type="ARBA" id="ARBA00023186"/>
    </source>
</evidence>
<dbReference type="InterPro" id="IPR020945">
    <property type="entry name" value="DMSO/NO3_reduct_chaperone"/>
</dbReference>
<dbReference type="EMBL" id="JBHTAP010000001">
    <property type="protein sequence ID" value="MFC7233708.1"/>
    <property type="molecule type" value="Genomic_DNA"/>
</dbReference>
<protein>
    <submittedName>
        <fullName evidence="3">Molecular chaperone</fullName>
    </submittedName>
</protein>
<dbReference type="SUPFAM" id="SSF89155">
    <property type="entry name" value="TorD-like"/>
    <property type="match status" value="1"/>
</dbReference>
<sequence>MDELAVYDARLTLVDFPIEAFQDVPDEAFVERLLGGELAFPDDPVNDRLDTGFEYLREFVAENEGRDPATVAEELATEYSRLFTAPRPPVLPHETHYREDTEFIGQGLADVEASYSAAGWKPSEEFPEENDFVAVELAFIRQLIDRQRAGQEETFGFERVFLDEHLLVWYEDLLEALVAETDDPFYLAAAHVFAGFVEFEDELVAQMVADRQRPGRRRGRPRRPRHPPARGRYRRSGG</sequence>
<dbReference type="InterPro" id="IPR036411">
    <property type="entry name" value="TorD-like_sf"/>
</dbReference>
<dbReference type="InterPro" id="IPR050289">
    <property type="entry name" value="TorD/DmsD_chaperones"/>
</dbReference>
<keyword evidence="4" id="KW-1185">Reference proteome</keyword>
<reference evidence="3 4" key="1">
    <citation type="journal article" date="2019" name="Int. J. Syst. Evol. Microbiol.">
        <title>The Global Catalogue of Microorganisms (GCM) 10K type strain sequencing project: providing services to taxonomists for standard genome sequencing and annotation.</title>
        <authorList>
            <consortium name="The Broad Institute Genomics Platform"/>
            <consortium name="The Broad Institute Genome Sequencing Center for Infectious Disease"/>
            <person name="Wu L."/>
            <person name="Ma J."/>
        </authorList>
    </citation>
    <scope>NUCLEOTIDE SEQUENCE [LARGE SCALE GENOMIC DNA]</scope>
    <source>
        <strain evidence="3 4">DT85</strain>
    </source>
</reference>
<name>A0ABD5ZK07_9EURY</name>
<keyword evidence="1" id="KW-0143">Chaperone</keyword>
<feature type="region of interest" description="Disordered" evidence="2">
    <location>
        <begin position="210"/>
        <end position="238"/>
    </location>
</feature>